<comment type="caution">
    <text evidence="1">The sequence shown here is derived from an EMBL/GenBank/DDBJ whole genome shotgun (WGS) entry which is preliminary data.</text>
</comment>
<dbReference type="Proteomes" id="UP000276133">
    <property type="component" value="Unassembled WGS sequence"/>
</dbReference>
<gene>
    <name evidence="1" type="ORF">BpHYR1_046830</name>
</gene>
<name>A0A3M7S0U1_BRAPC</name>
<keyword evidence="2" id="KW-1185">Reference proteome</keyword>
<dbReference type="EMBL" id="REGN01002258">
    <property type="protein sequence ID" value="RNA29248.1"/>
    <property type="molecule type" value="Genomic_DNA"/>
</dbReference>
<organism evidence="1 2">
    <name type="scientific">Brachionus plicatilis</name>
    <name type="common">Marine rotifer</name>
    <name type="synonym">Brachionus muelleri</name>
    <dbReference type="NCBI Taxonomy" id="10195"/>
    <lineage>
        <taxon>Eukaryota</taxon>
        <taxon>Metazoa</taxon>
        <taxon>Spiralia</taxon>
        <taxon>Gnathifera</taxon>
        <taxon>Rotifera</taxon>
        <taxon>Eurotatoria</taxon>
        <taxon>Monogononta</taxon>
        <taxon>Pseudotrocha</taxon>
        <taxon>Ploima</taxon>
        <taxon>Brachionidae</taxon>
        <taxon>Brachionus</taxon>
    </lineage>
</organism>
<protein>
    <submittedName>
        <fullName evidence="1">Uncharacterized protein</fullName>
    </submittedName>
</protein>
<evidence type="ECO:0000313" key="2">
    <source>
        <dbReference type="Proteomes" id="UP000276133"/>
    </source>
</evidence>
<reference evidence="1 2" key="1">
    <citation type="journal article" date="2018" name="Sci. Rep.">
        <title>Genomic signatures of local adaptation to the degree of environmental predictability in rotifers.</title>
        <authorList>
            <person name="Franch-Gras L."/>
            <person name="Hahn C."/>
            <person name="Garcia-Roger E.M."/>
            <person name="Carmona M.J."/>
            <person name="Serra M."/>
            <person name="Gomez A."/>
        </authorList>
    </citation>
    <scope>NUCLEOTIDE SEQUENCE [LARGE SCALE GENOMIC DNA]</scope>
    <source>
        <strain evidence="1">HYR1</strain>
    </source>
</reference>
<dbReference type="AlphaFoldDB" id="A0A3M7S0U1"/>
<sequence>MFASENEFRHGKEFPSLTVNYNAVLFHQPLGEENEARLFNNIFIFHLKRHFSSWSKRYVLKVFLDSLSYRLVGSKDCLKTQIKEEKDLAYI</sequence>
<evidence type="ECO:0000313" key="1">
    <source>
        <dbReference type="EMBL" id="RNA29248.1"/>
    </source>
</evidence>
<accession>A0A3M7S0U1</accession>
<proteinExistence type="predicted"/>